<dbReference type="GO" id="GO:0006212">
    <property type="term" value="P:uracil catabolic process"/>
    <property type="evidence" value="ECO:0007669"/>
    <property type="project" value="UniProtKB-UniRule"/>
</dbReference>
<accession>A0A6G4QUI0</accession>
<sequence length="129" mass="13887">MPKTVITPPGTGTPIAPFSPGTLADGIVYVSGTLAFDKDNNVAHVGDAEGQTRQVLETIKSVIETAGGTMDDVTMNHIFLTDWANYQTINKVYAEYFPGDKPARYCIQCGLVKPDFLVEIATVAHIGKK</sequence>
<dbReference type="PANTHER" id="PTHR11803">
    <property type="entry name" value="2-IMINOBUTANOATE/2-IMINOPROPANOATE DEAMINASE RIDA"/>
    <property type="match status" value="1"/>
</dbReference>
<organism evidence="4">
    <name type="scientific">Caulobacter sp. 602-2</name>
    <dbReference type="NCBI Taxonomy" id="2710887"/>
    <lineage>
        <taxon>Bacteria</taxon>
        <taxon>Pseudomonadati</taxon>
        <taxon>Pseudomonadota</taxon>
        <taxon>Alphaproteobacteria</taxon>
        <taxon>Caulobacterales</taxon>
        <taxon>Caulobacteraceae</taxon>
        <taxon>Caulobacter</taxon>
    </lineage>
</organism>
<dbReference type="InterPro" id="IPR019898">
    <property type="entry name" value="RutC"/>
</dbReference>
<keyword evidence="2 3" id="KW-0378">Hydrolase</keyword>
<dbReference type="InterPro" id="IPR006175">
    <property type="entry name" value="YjgF/YER057c/UK114"/>
</dbReference>
<dbReference type="HAMAP" id="MF_00831">
    <property type="entry name" value="RutC"/>
    <property type="match status" value="1"/>
</dbReference>
<dbReference type="InterPro" id="IPR035959">
    <property type="entry name" value="RutC-like_sf"/>
</dbReference>
<evidence type="ECO:0000256" key="1">
    <source>
        <dbReference type="ARBA" id="ARBA00010552"/>
    </source>
</evidence>
<dbReference type="GO" id="GO:0005829">
    <property type="term" value="C:cytosol"/>
    <property type="evidence" value="ECO:0007669"/>
    <property type="project" value="TreeGrafter"/>
</dbReference>
<dbReference type="RefSeq" id="WP_165257048.1">
    <property type="nucleotide sequence ID" value="NZ_JAAKGT010000002.1"/>
</dbReference>
<protein>
    <recommendedName>
        <fullName evidence="3">3-aminoacrylate deaminase RutC</fullName>
        <shortName evidence="3">3-AA deaminase</shortName>
        <ecNumber evidence="3">3.5.-.-</ecNumber>
    </recommendedName>
</protein>
<reference evidence="4" key="1">
    <citation type="submission" date="2020-02" db="EMBL/GenBank/DDBJ databases">
        <authorList>
            <person name="Gao J."/>
            <person name="Sun J."/>
        </authorList>
    </citation>
    <scope>NUCLEOTIDE SEQUENCE</scope>
    <source>
        <strain evidence="4">602-2</strain>
    </source>
</reference>
<dbReference type="AlphaFoldDB" id="A0A6G4QUI0"/>
<dbReference type="EMBL" id="JAAKGT010000002">
    <property type="protein sequence ID" value="NGM49201.1"/>
    <property type="molecule type" value="Genomic_DNA"/>
</dbReference>
<dbReference type="GO" id="GO:0019740">
    <property type="term" value="P:nitrogen utilization"/>
    <property type="evidence" value="ECO:0007669"/>
    <property type="project" value="UniProtKB-UniRule"/>
</dbReference>
<name>A0A6G4QUI0_9CAUL</name>
<dbReference type="SUPFAM" id="SSF55298">
    <property type="entry name" value="YjgF-like"/>
    <property type="match status" value="1"/>
</dbReference>
<comment type="similarity">
    <text evidence="1 3">Belongs to the RutC family.</text>
</comment>
<proteinExistence type="inferred from homology"/>
<dbReference type="GO" id="GO:0019239">
    <property type="term" value="F:deaminase activity"/>
    <property type="evidence" value="ECO:0007669"/>
    <property type="project" value="TreeGrafter"/>
</dbReference>
<comment type="function">
    <text evidence="3">Involved in pyrimidine catabolism. Catalyzes the deamination of 3-aminoacrylate to malonic semialdehyde, a reaction that can also occur spontaneously. RutC may facilitate the reaction and modulate the metabolic fitness, rather than catalyzing essential functions.</text>
</comment>
<dbReference type="NCBIfam" id="TIGR03610">
    <property type="entry name" value="RutC"/>
    <property type="match status" value="1"/>
</dbReference>
<evidence type="ECO:0000256" key="2">
    <source>
        <dbReference type="ARBA" id="ARBA00022801"/>
    </source>
</evidence>
<comment type="catalytic activity">
    <reaction evidence="3">
        <text>(Z)-3-aminoacrylate + H2O + H(+) = 3-oxopropanoate + NH4(+)</text>
        <dbReference type="Rhea" id="RHEA:34947"/>
        <dbReference type="ChEBI" id="CHEBI:15377"/>
        <dbReference type="ChEBI" id="CHEBI:15378"/>
        <dbReference type="ChEBI" id="CHEBI:28938"/>
        <dbReference type="ChEBI" id="CHEBI:33190"/>
        <dbReference type="ChEBI" id="CHEBI:59894"/>
    </reaction>
</comment>
<comment type="caution">
    <text evidence="4">The sequence shown here is derived from an EMBL/GenBank/DDBJ whole genome shotgun (WGS) entry which is preliminary data.</text>
</comment>
<dbReference type="Pfam" id="PF01042">
    <property type="entry name" value="Ribonuc_L-PSP"/>
    <property type="match status" value="1"/>
</dbReference>
<gene>
    <name evidence="3 4" type="primary">rutC</name>
    <name evidence="4" type="ORF">G5B46_06240</name>
</gene>
<evidence type="ECO:0000313" key="4">
    <source>
        <dbReference type="EMBL" id="NGM49201.1"/>
    </source>
</evidence>
<dbReference type="EC" id="3.5.-.-" evidence="3"/>
<evidence type="ECO:0000256" key="3">
    <source>
        <dbReference type="HAMAP-Rule" id="MF_00831"/>
    </source>
</evidence>
<dbReference type="CDD" id="cd00448">
    <property type="entry name" value="YjgF_YER057c_UK114_family"/>
    <property type="match status" value="1"/>
</dbReference>
<dbReference type="PANTHER" id="PTHR11803:SF58">
    <property type="entry name" value="PROTEIN HMF1-RELATED"/>
    <property type="match status" value="1"/>
</dbReference>
<dbReference type="Gene3D" id="3.30.1330.40">
    <property type="entry name" value="RutC-like"/>
    <property type="match status" value="1"/>
</dbReference>